<comment type="caution">
    <text evidence="1">The sequence shown here is derived from an EMBL/GenBank/DDBJ whole genome shotgun (WGS) entry which is preliminary data.</text>
</comment>
<sequence>MRRSRKLEQHIAVFGESGSGKTVLLSSFYGAAQERGNIVNAGFNLVAENPSQGTHLSQNYLGMKRSGRVPEPNRFAAKSYAFSVKVKSRAQGRAADDGRFDALRMVWHDYPGEWFEHDVSGVDEAQRRVDTFRNLLQSDVAFLMVDGQRLLDNDGEEERYLKSLFTNYCNGLLLLRDDLLIDGKPLDSFPRIWIVALSKSDLLPDMDVDEFKDLLLEKAGDDIEKLRDVLGGLFASDGALAVGEDFVTFSSAKFEGTKIEVSERVGLNLVLPFACVFAFERHLRWLQAGRVSRKVGLQLLENAEVTAAALGVFGNWVAKAVGSSNKVAAAVGLLLTAVGPSLAHLAKDLQVKLVDFDTRASAKRDGLAAVLAGFRRDLVRAEEEQILFQSLS</sequence>
<name>A0ABV6RXR5_9GAMM</name>
<accession>A0ABV6RXR5</accession>
<dbReference type="SUPFAM" id="SSF52540">
    <property type="entry name" value="P-loop containing nucleoside triphosphate hydrolases"/>
    <property type="match status" value="1"/>
</dbReference>
<keyword evidence="2" id="KW-1185">Reference proteome</keyword>
<reference evidence="1 2" key="1">
    <citation type="submission" date="2024-09" db="EMBL/GenBank/DDBJ databases">
        <authorList>
            <person name="Sun Q."/>
            <person name="Mori K."/>
        </authorList>
    </citation>
    <scope>NUCLEOTIDE SEQUENCE [LARGE SCALE GENOMIC DNA]</scope>
    <source>
        <strain evidence="1 2">KCTC 23076</strain>
    </source>
</reference>
<dbReference type="RefSeq" id="WP_386674978.1">
    <property type="nucleotide sequence ID" value="NZ_JBHLTG010000009.1"/>
</dbReference>
<evidence type="ECO:0008006" key="3">
    <source>
        <dbReference type="Google" id="ProtNLM"/>
    </source>
</evidence>
<organism evidence="1 2">
    <name type="scientific">Lysobacter korlensis</name>
    <dbReference type="NCBI Taxonomy" id="553636"/>
    <lineage>
        <taxon>Bacteria</taxon>
        <taxon>Pseudomonadati</taxon>
        <taxon>Pseudomonadota</taxon>
        <taxon>Gammaproteobacteria</taxon>
        <taxon>Lysobacterales</taxon>
        <taxon>Lysobacteraceae</taxon>
        <taxon>Lysobacter</taxon>
    </lineage>
</organism>
<evidence type="ECO:0000313" key="2">
    <source>
        <dbReference type="Proteomes" id="UP001589896"/>
    </source>
</evidence>
<dbReference type="Proteomes" id="UP001589896">
    <property type="component" value="Unassembled WGS sequence"/>
</dbReference>
<protein>
    <recommendedName>
        <fullName evidence="3">ATP/GTP-binding protein</fullName>
    </recommendedName>
</protein>
<dbReference type="EMBL" id="JBHLTG010000009">
    <property type="protein sequence ID" value="MFC0681761.1"/>
    <property type="molecule type" value="Genomic_DNA"/>
</dbReference>
<dbReference type="InterPro" id="IPR027417">
    <property type="entry name" value="P-loop_NTPase"/>
</dbReference>
<evidence type="ECO:0000313" key="1">
    <source>
        <dbReference type="EMBL" id="MFC0681761.1"/>
    </source>
</evidence>
<gene>
    <name evidence="1" type="ORF">ACFFGH_28350</name>
</gene>
<proteinExistence type="predicted"/>
<dbReference type="Gene3D" id="3.40.50.300">
    <property type="entry name" value="P-loop containing nucleotide triphosphate hydrolases"/>
    <property type="match status" value="1"/>
</dbReference>